<protein>
    <submittedName>
        <fullName evidence="1">Uncharacterized protein</fullName>
    </submittedName>
</protein>
<evidence type="ECO:0000313" key="2">
    <source>
        <dbReference type="Proteomes" id="UP000274601"/>
    </source>
</evidence>
<reference evidence="1 2" key="1">
    <citation type="submission" date="2018-10" db="EMBL/GenBank/DDBJ databases">
        <title>Genomic Encyclopedia of Archaeal and Bacterial Type Strains, Phase II (KMG-II): from individual species to whole genera.</title>
        <authorList>
            <person name="Goeker M."/>
        </authorList>
    </citation>
    <scope>NUCLEOTIDE SEQUENCE [LARGE SCALE GENOMIC DNA]</scope>
    <source>
        <strain evidence="1 2">DSM 43383</strain>
    </source>
</reference>
<dbReference type="EMBL" id="RBWU01000001">
    <property type="protein sequence ID" value="RKS78891.1"/>
    <property type="molecule type" value="Genomic_DNA"/>
</dbReference>
<comment type="caution">
    <text evidence="1">The sequence shown here is derived from an EMBL/GenBank/DDBJ whole genome shotgun (WGS) entry which is preliminary data.</text>
</comment>
<dbReference type="AlphaFoldDB" id="A0A495QXH1"/>
<gene>
    <name evidence="1" type="ORF">BZB76_0325</name>
</gene>
<keyword evidence="2" id="KW-1185">Reference proteome</keyword>
<organism evidence="1 2">
    <name type="scientific">Actinomadura pelletieri DSM 43383</name>
    <dbReference type="NCBI Taxonomy" id="1120940"/>
    <lineage>
        <taxon>Bacteria</taxon>
        <taxon>Bacillati</taxon>
        <taxon>Actinomycetota</taxon>
        <taxon>Actinomycetes</taxon>
        <taxon>Streptosporangiales</taxon>
        <taxon>Thermomonosporaceae</taxon>
        <taxon>Actinomadura</taxon>
    </lineage>
</organism>
<accession>A0A495QXH1</accession>
<sequence length="53" mass="5674">MRAPFSERLDVIRRGTRSESAGAAFGQHGETVTASDQSPVPTVLVIRARSFAS</sequence>
<name>A0A495QXH1_9ACTN</name>
<proteinExistence type="predicted"/>
<evidence type="ECO:0000313" key="1">
    <source>
        <dbReference type="EMBL" id="RKS78891.1"/>
    </source>
</evidence>
<dbReference type="Proteomes" id="UP000274601">
    <property type="component" value="Unassembled WGS sequence"/>
</dbReference>